<gene>
    <name evidence="2" type="ORF">R3P38DRAFT_3172257</name>
</gene>
<protein>
    <submittedName>
        <fullName evidence="2">CHAT domain-containing protein</fullName>
    </submittedName>
</protein>
<dbReference type="InterPro" id="IPR024983">
    <property type="entry name" value="CHAT_dom"/>
</dbReference>
<keyword evidence="3" id="KW-1185">Reference proteome</keyword>
<feature type="domain" description="CHAT" evidence="1">
    <location>
        <begin position="1173"/>
        <end position="1473"/>
    </location>
</feature>
<dbReference type="Proteomes" id="UP001362999">
    <property type="component" value="Unassembled WGS sequence"/>
</dbReference>
<comment type="caution">
    <text evidence="2">The sequence shown here is derived from an EMBL/GenBank/DDBJ whole genome shotgun (WGS) entry which is preliminary data.</text>
</comment>
<dbReference type="SUPFAM" id="SSF48452">
    <property type="entry name" value="TPR-like"/>
    <property type="match status" value="1"/>
</dbReference>
<reference evidence="2 3" key="1">
    <citation type="journal article" date="2024" name="J Genomics">
        <title>Draft genome sequencing and assembly of Favolaschia claudopus CIRM-BRFM 2984 isolated from oak limbs.</title>
        <authorList>
            <person name="Navarro D."/>
            <person name="Drula E."/>
            <person name="Chaduli D."/>
            <person name="Cazenave R."/>
            <person name="Ahrendt S."/>
            <person name="Wang J."/>
            <person name="Lipzen A."/>
            <person name="Daum C."/>
            <person name="Barry K."/>
            <person name="Grigoriev I.V."/>
            <person name="Favel A."/>
            <person name="Rosso M.N."/>
            <person name="Martin F."/>
        </authorList>
    </citation>
    <scope>NUCLEOTIDE SEQUENCE [LARGE SCALE GENOMIC DNA]</scope>
    <source>
        <strain evidence="2 3">CIRM-BRFM 2984</strain>
    </source>
</reference>
<dbReference type="Gene3D" id="1.25.40.10">
    <property type="entry name" value="Tetratricopeptide repeat domain"/>
    <property type="match status" value="2"/>
</dbReference>
<dbReference type="Pfam" id="PF12770">
    <property type="entry name" value="CHAT"/>
    <property type="match status" value="1"/>
</dbReference>
<organism evidence="2 3">
    <name type="scientific">Favolaschia claudopus</name>
    <dbReference type="NCBI Taxonomy" id="2862362"/>
    <lineage>
        <taxon>Eukaryota</taxon>
        <taxon>Fungi</taxon>
        <taxon>Dikarya</taxon>
        <taxon>Basidiomycota</taxon>
        <taxon>Agaricomycotina</taxon>
        <taxon>Agaricomycetes</taxon>
        <taxon>Agaricomycetidae</taxon>
        <taxon>Agaricales</taxon>
        <taxon>Marasmiineae</taxon>
        <taxon>Mycenaceae</taxon>
        <taxon>Favolaschia</taxon>
    </lineage>
</organism>
<dbReference type="PANTHER" id="PTHR10098:SF108">
    <property type="entry name" value="TETRATRICOPEPTIDE REPEAT PROTEIN 28"/>
    <property type="match status" value="1"/>
</dbReference>
<sequence length="1474" mass="163342">MLKVNDPTSCNNDEDDLNLNLDLEEEAADAVRLADEIFQECKAACNIADLNTAIFLFCQALSMKHPTDLDLPVYLHHLAAAMLTRFNYTYDMADVSHAYHLLEPASRNDYDMANLFAFCNVVLSETEEHIEEILDQASQILLSFQQMFDLANLDTAVFMYRQVLHSALRSQHWKPVYNLAEALLLRFRHCGEAQDLEESISLFRCLATTRPTEMVSLVAAIFTKGNVGLSDVVLINRLRQVDQDAAASAELGTQLLQVYCMSNNISDLDAALVHLGIMESSLSRGHPSRPLHIYNLTLCLHQHFLQVKDPGDLDAEISLHREILPLLCQGHPIRWKFLDKLGDALHRQFEQQNDLGDLDAAVEALHAALREDLCEQAYVTKHLFKTLQVRSEKTSGAAEFENFVEMSQLILSLQPVPHPDRADTLRVLATIFLEKFKRFNAFRDLESAIECCNESLQILSESDHSVNMSELGHVSLEREQVMETLIKILELRFIKLHSRADLDSLIKFLGDLLLLRPVPHSERASTLAELGGNLMERYKDFNEYGDLDSALECYDEALHLPSMSQSKRSSTMVLIGDIHCERFKRDDNISDIEKALELLHQALSTLESGALIERSVCLASLGRTLFLRFKKIGTLEDIDEAIALHREALSLNSNIGISGLAIGLSARAEYTGKLSDLDSCIDLCRQIVNKEPQQGVGTEDLAYVYSNLCTGALKRYALTNSRDDLDTAISAAQEALTLHSSTSICRANILKNLGQALLLQYNVTHIREDLENSVKLQREALQLRSTSELLIVDSSSLAQLAATLQELLVLDSFSSDADEVLNLYHAALALCPSPNPARGVCLHNLGLFLMKEAEDVLGGQHRDKGARVFREACSYEYSSVSRRFTSAKLWFRFAHTLQHPSVLEACQTAIDLLLQNVSLGKDLNSRHEILASLALTDTAGIACEAAACAITCNELAKAVEFLEAGRSVFWSQASQLRVPLNELRVISPELGGRATDLLQKLEESSYQELSSCQVLGPLAQEHTSEDLAAHHYRNLNADWKHTLEEIRLLPGFEDFLCPKTIHKLQSASKNGPIVVLNASIFGCAALILQQSTEIKCVPLPLNLKMVKFLVEALRQICGSGFNLLTLPRDVADDNNLQNLLTTIERLCGKQEGSMHSIPIQASELTNYVFELILAELWQTIVEPVFSALELKPSANPPRLWWCPTGPLTFLPIHAAGIYNGGLVGTETWFAANGGIMDTVSVSDFVVPSYTPTLAALLNAPTPTVEPFKMTVLIQPVTHGFSPLPGTRTELAKIQSQVPTEWLTSLGNTSPATKGTALTHLQDSSIVHLACHGIQDKFHPLDSGLVLNDGALKVSQIMKPQSQQKHMSLAFLSACETAKGDDQLPDEAMHLAATLQFAGFRGVVGTMWTIRDDDGPRVADAFYGHLFANCDPHVVPPVTPDLTEAARALHIAVKQLRDHGNVDFIRWVPFVHYGL</sequence>
<accession>A0AAW0DJ78</accession>
<evidence type="ECO:0000259" key="1">
    <source>
        <dbReference type="Pfam" id="PF12770"/>
    </source>
</evidence>
<evidence type="ECO:0000313" key="3">
    <source>
        <dbReference type="Proteomes" id="UP001362999"/>
    </source>
</evidence>
<dbReference type="InterPro" id="IPR011990">
    <property type="entry name" value="TPR-like_helical_dom_sf"/>
</dbReference>
<dbReference type="PANTHER" id="PTHR10098">
    <property type="entry name" value="RAPSYN-RELATED"/>
    <property type="match status" value="1"/>
</dbReference>
<name>A0AAW0DJ78_9AGAR</name>
<evidence type="ECO:0000313" key="2">
    <source>
        <dbReference type="EMBL" id="KAK7051931.1"/>
    </source>
</evidence>
<dbReference type="EMBL" id="JAWWNJ010000007">
    <property type="protein sequence ID" value="KAK7051931.1"/>
    <property type="molecule type" value="Genomic_DNA"/>
</dbReference>
<proteinExistence type="predicted"/>